<evidence type="ECO:0000259" key="2">
    <source>
        <dbReference type="Pfam" id="PF24803"/>
    </source>
</evidence>
<dbReference type="InterPro" id="IPR056121">
    <property type="entry name" value="DUF7704"/>
</dbReference>
<evidence type="ECO:0000313" key="3">
    <source>
        <dbReference type="EMBL" id="KAL0576909.1"/>
    </source>
</evidence>
<evidence type="ECO:0000256" key="1">
    <source>
        <dbReference type="SAM" id="Phobius"/>
    </source>
</evidence>
<dbReference type="PANTHER" id="PTHR37019">
    <property type="entry name" value="CHROMOSOME 1, WHOLE GENOME SHOTGUN SEQUENCE"/>
    <property type="match status" value="1"/>
</dbReference>
<feature type="domain" description="DUF7704" evidence="2">
    <location>
        <begin position="10"/>
        <end position="162"/>
    </location>
</feature>
<feature type="transmembrane region" description="Helical" evidence="1">
    <location>
        <begin position="15"/>
        <end position="36"/>
    </location>
</feature>
<dbReference type="EMBL" id="JBAHYK010000189">
    <property type="protein sequence ID" value="KAL0576909.1"/>
    <property type="molecule type" value="Genomic_DNA"/>
</dbReference>
<evidence type="ECO:0000313" key="4">
    <source>
        <dbReference type="Proteomes" id="UP001465976"/>
    </source>
</evidence>
<name>A0ABR3FNA0_9AGAR</name>
<gene>
    <name evidence="3" type="ORF">V5O48_005055</name>
</gene>
<comment type="caution">
    <text evidence="3">The sequence shown here is derived from an EMBL/GenBank/DDBJ whole genome shotgun (WGS) entry which is preliminary data.</text>
</comment>
<dbReference type="Pfam" id="PF24803">
    <property type="entry name" value="DUF7704"/>
    <property type="match status" value="1"/>
</dbReference>
<accession>A0ABR3FNA0</accession>
<keyword evidence="1" id="KW-1133">Transmembrane helix</keyword>
<protein>
    <recommendedName>
        <fullName evidence="2">DUF7704 domain-containing protein</fullName>
    </recommendedName>
</protein>
<sequence length="190" mass="21279">MSTTTRYTSPIPDHYYAIFAFYEPFLCTVGFLGAWADPKTTHDSQAPWPADSPPPVSIDILPRASLVTVLQLAHVCFLVGVINFFILSATRRHLHAHPALQEKIVSSLLVPLLIGDVLHLYVTIWALGDEKWNFATWSPMLWTTVGLGLTLLIPRVLWHLGVARYVDSRDAIRPKRTPSEKPTSQSPAIR</sequence>
<keyword evidence="4" id="KW-1185">Reference proteome</keyword>
<feature type="transmembrane region" description="Helical" evidence="1">
    <location>
        <begin position="108"/>
        <end position="128"/>
    </location>
</feature>
<organism evidence="3 4">
    <name type="scientific">Marasmius crinis-equi</name>
    <dbReference type="NCBI Taxonomy" id="585013"/>
    <lineage>
        <taxon>Eukaryota</taxon>
        <taxon>Fungi</taxon>
        <taxon>Dikarya</taxon>
        <taxon>Basidiomycota</taxon>
        <taxon>Agaricomycotina</taxon>
        <taxon>Agaricomycetes</taxon>
        <taxon>Agaricomycetidae</taxon>
        <taxon>Agaricales</taxon>
        <taxon>Marasmiineae</taxon>
        <taxon>Marasmiaceae</taxon>
        <taxon>Marasmius</taxon>
    </lineage>
</organism>
<feature type="transmembrane region" description="Helical" evidence="1">
    <location>
        <begin position="64"/>
        <end position="87"/>
    </location>
</feature>
<keyword evidence="1" id="KW-0812">Transmembrane</keyword>
<reference evidence="3 4" key="1">
    <citation type="submission" date="2024-02" db="EMBL/GenBank/DDBJ databases">
        <title>A draft genome for the cacao thread blight pathogen Marasmius crinis-equi.</title>
        <authorList>
            <person name="Cohen S.P."/>
            <person name="Baruah I.K."/>
            <person name="Amoako-Attah I."/>
            <person name="Bukari Y."/>
            <person name="Meinhardt L.W."/>
            <person name="Bailey B.A."/>
        </authorList>
    </citation>
    <scope>NUCLEOTIDE SEQUENCE [LARGE SCALE GENOMIC DNA]</scope>
    <source>
        <strain evidence="3 4">GH-76</strain>
    </source>
</reference>
<dbReference type="Proteomes" id="UP001465976">
    <property type="component" value="Unassembled WGS sequence"/>
</dbReference>
<proteinExistence type="predicted"/>
<keyword evidence="1" id="KW-0472">Membrane</keyword>
<feature type="transmembrane region" description="Helical" evidence="1">
    <location>
        <begin position="140"/>
        <end position="166"/>
    </location>
</feature>
<dbReference type="PANTHER" id="PTHR37019:SF2">
    <property type="entry name" value="EXPERA DOMAIN-CONTAINING PROTEIN"/>
    <property type="match status" value="1"/>
</dbReference>